<sequence>MPLRSHAPSRPDASADIAVVGVSARSLAAAARRAGLRPLVLDLFADEDTRALAATTVILQRGEGFSLDPKDLMAQLERHVGPDLPLVLGTGFEAMPERVEAIANRFRLMGSGRRTLTWLKQPAAFAQLLADLSIPHPLLFAESAPNGVAALEKQAGAAGGGHVRPARRARGAGWYLQEFVPGRSVSALFLGNGRSARLLGFSEQWCAPTEDAPFRYGGAAGPIRLAPDLEAEIEAALTALTDATGLLGLASTDLVIGETGWWLIEVNPRPGASLDVFDRPPLAPLLRLHLDACEGRLPELKPCNLDIGATVQAAAIFYAPRPVEIGSDLPVWVADRPAPGSLIDQDEPICTVFASGHDLTEARAQLAGRIDHLWHGLNAASRQAAE</sequence>
<organism evidence="3 4">
    <name type="scientific">Ancylobacter radicis</name>
    <dbReference type="NCBI Taxonomy" id="2836179"/>
    <lineage>
        <taxon>Bacteria</taxon>
        <taxon>Pseudomonadati</taxon>
        <taxon>Pseudomonadota</taxon>
        <taxon>Alphaproteobacteria</taxon>
        <taxon>Hyphomicrobiales</taxon>
        <taxon>Xanthobacteraceae</taxon>
        <taxon>Ancylobacter</taxon>
    </lineage>
</organism>
<dbReference type="InterPro" id="IPR003806">
    <property type="entry name" value="ATP-grasp_PylC-type"/>
</dbReference>
<dbReference type="Proteomes" id="UP001166585">
    <property type="component" value="Unassembled WGS sequence"/>
</dbReference>
<dbReference type="SUPFAM" id="SSF56059">
    <property type="entry name" value="Glutathione synthetase ATP-binding domain-like"/>
    <property type="match status" value="1"/>
</dbReference>
<evidence type="ECO:0000313" key="4">
    <source>
        <dbReference type="Proteomes" id="UP001166585"/>
    </source>
</evidence>
<name>A0ABS5RB09_9HYPH</name>
<dbReference type="InterPro" id="IPR016677">
    <property type="entry name" value="UCP016817_carboligase"/>
</dbReference>
<feature type="domain" description="ATP-grasp" evidence="2">
    <location>
        <begin position="100"/>
        <end position="294"/>
    </location>
</feature>
<protein>
    <submittedName>
        <fullName evidence="3">ATP-grasp domain-containing protein</fullName>
    </submittedName>
</protein>
<reference evidence="3" key="1">
    <citation type="submission" date="2021-05" db="EMBL/GenBank/DDBJ databases">
        <authorList>
            <person name="Sun Q."/>
            <person name="Inoue M."/>
        </authorList>
    </citation>
    <scope>NUCLEOTIDE SEQUENCE</scope>
    <source>
        <strain evidence="3">VKM B-3255</strain>
    </source>
</reference>
<proteinExistence type="predicted"/>
<keyword evidence="1" id="KW-0067">ATP-binding</keyword>
<evidence type="ECO:0000259" key="2">
    <source>
        <dbReference type="PROSITE" id="PS50975"/>
    </source>
</evidence>
<accession>A0ABS5RB09</accession>
<dbReference type="Pfam" id="PF02655">
    <property type="entry name" value="ATP-grasp_3"/>
    <property type="match status" value="1"/>
</dbReference>
<comment type="caution">
    <text evidence="3">The sequence shown here is derived from an EMBL/GenBank/DDBJ whole genome shotgun (WGS) entry which is preliminary data.</text>
</comment>
<dbReference type="EMBL" id="JAHCQH010000021">
    <property type="protein sequence ID" value="MBS9478858.1"/>
    <property type="molecule type" value="Genomic_DNA"/>
</dbReference>
<dbReference type="PIRSF" id="PIRSF016817">
    <property type="entry name" value="UCP016817_carboligase"/>
    <property type="match status" value="1"/>
</dbReference>
<evidence type="ECO:0000256" key="1">
    <source>
        <dbReference type="PROSITE-ProRule" id="PRU00409"/>
    </source>
</evidence>
<dbReference type="RefSeq" id="WP_213756821.1">
    <property type="nucleotide sequence ID" value="NZ_JAHCQH010000021.1"/>
</dbReference>
<dbReference type="Gene3D" id="3.30.470.20">
    <property type="entry name" value="ATP-grasp fold, B domain"/>
    <property type="match status" value="1"/>
</dbReference>
<keyword evidence="1" id="KW-0547">Nucleotide-binding</keyword>
<keyword evidence="4" id="KW-1185">Reference proteome</keyword>
<dbReference type="InterPro" id="IPR011761">
    <property type="entry name" value="ATP-grasp"/>
</dbReference>
<dbReference type="PROSITE" id="PS50975">
    <property type="entry name" value="ATP_GRASP"/>
    <property type="match status" value="1"/>
</dbReference>
<gene>
    <name evidence="3" type="ORF">KIP89_17250</name>
</gene>
<evidence type="ECO:0000313" key="3">
    <source>
        <dbReference type="EMBL" id="MBS9478858.1"/>
    </source>
</evidence>